<dbReference type="EMBL" id="CP012677">
    <property type="protein sequence ID" value="ALE93078.1"/>
    <property type="molecule type" value="Genomic_DNA"/>
</dbReference>
<dbReference type="PATRIC" id="fig|656366.3.peg.2890"/>
<dbReference type="Proteomes" id="UP000062833">
    <property type="component" value="Chromosome"/>
</dbReference>
<evidence type="ECO:0000313" key="2">
    <source>
        <dbReference type="EMBL" id="ALE93078.1"/>
    </source>
</evidence>
<reference evidence="3" key="1">
    <citation type="submission" date="2015-09" db="EMBL/GenBank/DDBJ databases">
        <title>Complete genome of Arthrobacter alpinus strain R3.8.</title>
        <authorList>
            <person name="See-Too W.S."/>
            <person name="Chan K.G."/>
        </authorList>
    </citation>
    <scope>NUCLEOTIDE SEQUENCE [LARGE SCALE GENOMIC DNA]</scope>
    <source>
        <strain evidence="3">R3.8</strain>
    </source>
</reference>
<feature type="transmembrane region" description="Helical" evidence="1">
    <location>
        <begin position="16"/>
        <end position="39"/>
    </location>
</feature>
<keyword evidence="1" id="KW-0472">Membrane</keyword>
<accession>A0A0M4QR46</accession>
<feature type="transmembrane region" description="Helical" evidence="1">
    <location>
        <begin position="141"/>
        <end position="166"/>
    </location>
</feature>
<feature type="transmembrane region" description="Helical" evidence="1">
    <location>
        <begin position="237"/>
        <end position="263"/>
    </location>
</feature>
<feature type="transmembrane region" description="Helical" evidence="1">
    <location>
        <begin position="196"/>
        <end position="217"/>
    </location>
</feature>
<gene>
    <name evidence="2" type="ORF">AOC05_13405</name>
</gene>
<sequence length="274" mass="29625">MSTVTSNPAPWSAWRWLIPVGVALFLLAAGLFCLGAQYWVPASLKIDPSKFHGLNVQPWGLFVYQAAPFLFGGCAGIIGGILFLASRRRAARETILRTAFGLFALAVGVAGWVTNFALVFFPEASYQRTTDYTGAPQPAPLAYVLMSCGVWLLCLALLMLAVLFVVPRRWRHQWSEAGDGAHQNVRTDRGPSADRGLVFGVVVMAVSVFVLFAPYMFPMSTGVQTVQTADGGTYSQQAWAALAQGLLIPLMLAGMIVLSWACIRLAVTPRPVSV</sequence>
<proteinExistence type="predicted"/>
<keyword evidence="3" id="KW-1185">Reference proteome</keyword>
<keyword evidence="1" id="KW-0812">Transmembrane</keyword>
<organism evidence="2 3">
    <name type="scientific">Arthrobacter alpinus</name>
    <dbReference type="NCBI Taxonomy" id="656366"/>
    <lineage>
        <taxon>Bacteria</taxon>
        <taxon>Bacillati</taxon>
        <taxon>Actinomycetota</taxon>
        <taxon>Actinomycetes</taxon>
        <taxon>Micrococcales</taxon>
        <taxon>Micrococcaceae</taxon>
        <taxon>Arthrobacter</taxon>
    </lineage>
</organism>
<evidence type="ECO:0000256" key="1">
    <source>
        <dbReference type="SAM" id="Phobius"/>
    </source>
</evidence>
<dbReference type="KEGG" id="aaq:AOC05_13405"/>
<feature type="transmembrane region" description="Helical" evidence="1">
    <location>
        <begin position="59"/>
        <end position="86"/>
    </location>
</feature>
<protein>
    <submittedName>
        <fullName evidence="2">Uncharacterized protein</fullName>
    </submittedName>
</protein>
<feature type="transmembrane region" description="Helical" evidence="1">
    <location>
        <begin position="98"/>
        <end position="121"/>
    </location>
</feature>
<evidence type="ECO:0000313" key="3">
    <source>
        <dbReference type="Proteomes" id="UP000062833"/>
    </source>
</evidence>
<keyword evidence="1" id="KW-1133">Transmembrane helix</keyword>
<dbReference type="AlphaFoldDB" id="A0A0M4QR46"/>
<name>A0A0M4QR46_9MICC</name>